<dbReference type="OrthoDB" id="9009370at2"/>
<dbReference type="EMBL" id="FMYQ01000002">
    <property type="protein sequence ID" value="SDB92289.1"/>
    <property type="molecule type" value="Genomic_DNA"/>
</dbReference>
<dbReference type="AlphaFoldDB" id="A0A1G6HDC8"/>
<protein>
    <submittedName>
        <fullName evidence="1">Uncharacterized protein</fullName>
    </submittedName>
</protein>
<name>A0A1G6HDC8_9BURK</name>
<gene>
    <name evidence="1" type="ORF">SAMN05421548_102205</name>
</gene>
<dbReference type="RefSeq" id="WP_091994741.1">
    <property type="nucleotide sequence ID" value="NZ_FMYQ01000002.1"/>
</dbReference>
<keyword evidence="2" id="KW-1185">Reference proteome</keyword>
<proteinExistence type="predicted"/>
<sequence>MASRDFTGFSWDEQEDIKAVLASRGRDLREFNITDNDEAAAGGKRATTRQISVTRVSNGKTAVYDTDRFAPWIADFDEALRAGEFDD</sequence>
<organism evidence="1 2">
    <name type="scientific">Paraburkholderia lycopersici</name>
    <dbReference type="NCBI Taxonomy" id="416944"/>
    <lineage>
        <taxon>Bacteria</taxon>
        <taxon>Pseudomonadati</taxon>
        <taxon>Pseudomonadota</taxon>
        <taxon>Betaproteobacteria</taxon>
        <taxon>Burkholderiales</taxon>
        <taxon>Burkholderiaceae</taxon>
        <taxon>Paraburkholderia</taxon>
    </lineage>
</organism>
<dbReference type="Proteomes" id="UP000198908">
    <property type="component" value="Unassembled WGS sequence"/>
</dbReference>
<evidence type="ECO:0000313" key="2">
    <source>
        <dbReference type="Proteomes" id="UP000198908"/>
    </source>
</evidence>
<reference evidence="2" key="1">
    <citation type="submission" date="2016-09" db="EMBL/GenBank/DDBJ databases">
        <authorList>
            <person name="Varghese N."/>
            <person name="Submissions S."/>
        </authorList>
    </citation>
    <scope>NUCLEOTIDE SEQUENCE [LARGE SCALE GENOMIC DNA]</scope>
    <source>
        <strain evidence="2">TNe-862</strain>
    </source>
</reference>
<evidence type="ECO:0000313" key="1">
    <source>
        <dbReference type="EMBL" id="SDB92289.1"/>
    </source>
</evidence>
<dbReference type="STRING" id="416944.SAMN05421548_102205"/>
<accession>A0A1G6HDC8</accession>